<organism evidence="1 2">
    <name type="scientific">Paragonimus skrjabini miyazakii</name>
    <dbReference type="NCBI Taxonomy" id="59628"/>
    <lineage>
        <taxon>Eukaryota</taxon>
        <taxon>Metazoa</taxon>
        <taxon>Spiralia</taxon>
        <taxon>Lophotrochozoa</taxon>
        <taxon>Platyhelminthes</taxon>
        <taxon>Trematoda</taxon>
        <taxon>Digenea</taxon>
        <taxon>Plagiorchiida</taxon>
        <taxon>Troglotremata</taxon>
        <taxon>Troglotrematidae</taxon>
        <taxon>Paragonimus</taxon>
    </lineage>
</organism>
<evidence type="ECO:0000313" key="1">
    <source>
        <dbReference type="EMBL" id="KAF7262588.1"/>
    </source>
</evidence>
<protein>
    <submittedName>
        <fullName evidence="1">Uncharacterized protein</fullName>
    </submittedName>
</protein>
<dbReference type="Proteomes" id="UP000822476">
    <property type="component" value="Unassembled WGS sequence"/>
</dbReference>
<sequence length="185" mass="20774">MSEHRVAESNLKKEDHAYPATLLAGKPDDAQIALKQVKIFTLTHMVSHEKLADRTVLVYGPHNNLRHVPAESSTDVSELIRLALAYRNMHRSTSLEILFAFPHDLNDNRECPCMLLSMSSRTAADNYELVIHSVTGTRIQRLSTLLHNRMGICCGYLGQPANSHGNSYAVLVNSIYPRKYFTGKI</sequence>
<accession>A0A8S9ZCJ7</accession>
<dbReference type="EMBL" id="JTDE01000028">
    <property type="protein sequence ID" value="KAF7262588.1"/>
    <property type="molecule type" value="Genomic_DNA"/>
</dbReference>
<proteinExistence type="predicted"/>
<keyword evidence="2" id="KW-1185">Reference proteome</keyword>
<dbReference type="AlphaFoldDB" id="A0A8S9ZCJ7"/>
<evidence type="ECO:0000313" key="2">
    <source>
        <dbReference type="Proteomes" id="UP000822476"/>
    </source>
</evidence>
<name>A0A8S9ZCJ7_9TREM</name>
<reference evidence="1" key="1">
    <citation type="submission" date="2019-07" db="EMBL/GenBank/DDBJ databases">
        <title>Annotation for the trematode Paragonimus miyazaki's.</title>
        <authorList>
            <person name="Choi Y.-J."/>
        </authorList>
    </citation>
    <scope>NUCLEOTIDE SEQUENCE</scope>
    <source>
        <strain evidence="1">Japan</strain>
    </source>
</reference>
<gene>
    <name evidence="1" type="ORF">EG68_00158</name>
</gene>
<comment type="caution">
    <text evidence="1">The sequence shown here is derived from an EMBL/GenBank/DDBJ whole genome shotgun (WGS) entry which is preliminary data.</text>
</comment>